<dbReference type="SUPFAM" id="SSF47384">
    <property type="entry name" value="Homodimeric domain of signal transducing histidine kinase"/>
    <property type="match status" value="1"/>
</dbReference>
<dbReference type="SUPFAM" id="SSF55874">
    <property type="entry name" value="ATPase domain of HSP90 chaperone/DNA topoisomerase II/histidine kinase"/>
    <property type="match status" value="1"/>
</dbReference>
<dbReference type="SMART" id="SM00091">
    <property type="entry name" value="PAS"/>
    <property type="match status" value="5"/>
</dbReference>
<keyword evidence="7" id="KW-0812">Transmembrane</keyword>
<proteinExistence type="predicted"/>
<evidence type="ECO:0000259" key="9">
    <source>
        <dbReference type="PROSITE" id="PS50110"/>
    </source>
</evidence>
<dbReference type="PRINTS" id="PR00344">
    <property type="entry name" value="BCTRLSENSOR"/>
</dbReference>
<dbReference type="InterPro" id="IPR011006">
    <property type="entry name" value="CheY-like_superfamily"/>
</dbReference>
<dbReference type="InterPro" id="IPR003594">
    <property type="entry name" value="HATPase_dom"/>
</dbReference>
<dbReference type="InterPro" id="IPR001789">
    <property type="entry name" value="Sig_transdc_resp-reg_receiver"/>
</dbReference>
<dbReference type="Pfam" id="PF13426">
    <property type="entry name" value="PAS_9"/>
    <property type="match status" value="2"/>
</dbReference>
<evidence type="ECO:0000259" key="10">
    <source>
        <dbReference type="PROSITE" id="PS50112"/>
    </source>
</evidence>
<feature type="domain" description="PAS" evidence="10">
    <location>
        <begin position="512"/>
        <end position="561"/>
    </location>
</feature>
<dbReference type="EC" id="2.7.13.3" evidence="2"/>
<dbReference type="Gene3D" id="3.40.50.2300">
    <property type="match status" value="1"/>
</dbReference>
<dbReference type="PROSITE" id="PS50113">
    <property type="entry name" value="PAC"/>
    <property type="match status" value="4"/>
</dbReference>
<dbReference type="SMART" id="SM00388">
    <property type="entry name" value="HisKA"/>
    <property type="match status" value="1"/>
</dbReference>
<feature type="domain" description="PAC" evidence="11">
    <location>
        <begin position="594"/>
        <end position="646"/>
    </location>
</feature>
<gene>
    <name evidence="12" type="ORF">CEK71_14060</name>
</gene>
<accession>A0A1Z4C0P5</accession>
<evidence type="ECO:0000256" key="7">
    <source>
        <dbReference type="SAM" id="Phobius"/>
    </source>
</evidence>
<dbReference type="CDD" id="cd00082">
    <property type="entry name" value="HisKA"/>
    <property type="match status" value="1"/>
</dbReference>
<feature type="domain" description="Histidine kinase" evidence="8">
    <location>
        <begin position="944"/>
        <end position="1162"/>
    </location>
</feature>
<dbReference type="EMBL" id="CP022129">
    <property type="protein sequence ID" value="ASF47107.1"/>
    <property type="molecule type" value="Genomic_DNA"/>
</dbReference>
<evidence type="ECO:0000313" key="12">
    <source>
        <dbReference type="EMBL" id="ASF47107.1"/>
    </source>
</evidence>
<evidence type="ECO:0000256" key="6">
    <source>
        <dbReference type="PROSITE-ProRule" id="PRU00169"/>
    </source>
</evidence>
<evidence type="ECO:0000256" key="5">
    <source>
        <dbReference type="ARBA" id="ARBA00022777"/>
    </source>
</evidence>
<keyword evidence="13" id="KW-1185">Reference proteome</keyword>
<comment type="catalytic activity">
    <reaction evidence="1">
        <text>ATP + protein L-histidine = ADP + protein N-phospho-L-histidine.</text>
        <dbReference type="EC" id="2.7.13.3"/>
    </reaction>
</comment>
<dbReference type="KEGG" id="mpsy:CEK71_14060"/>
<dbReference type="CDD" id="cd19410">
    <property type="entry name" value="HK9-like_sensor"/>
    <property type="match status" value="1"/>
</dbReference>
<keyword evidence="5" id="KW-0418">Kinase</keyword>
<dbReference type="GO" id="GO:0009927">
    <property type="term" value="F:histidine phosphotransfer kinase activity"/>
    <property type="evidence" value="ECO:0007669"/>
    <property type="project" value="TreeGrafter"/>
</dbReference>
<feature type="domain" description="PAS" evidence="10">
    <location>
        <begin position="796"/>
        <end position="851"/>
    </location>
</feature>
<dbReference type="Proteomes" id="UP000197019">
    <property type="component" value="Chromosome"/>
</dbReference>
<dbReference type="SUPFAM" id="SSF52172">
    <property type="entry name" value="CheY-like"/>
    <property type="match status" value="1"/>
</dbReference>
<dbReference type="OrthoDB" id="6187449at2"/>
<dbReference type="Gene3D" id="3.30.450.20">
    <property type="entry name" value="PAS domain"/>
    <property type="match status" value="5"/>
</dbReference>
<organism evidence="12 13">
    <name type="scientific">Methylovulum psychrotolerans</name>
    <dbReference type="NCBI Taxonomy" id="1704499"/>
    <lineage>
        <taxon>Bacteria</taxon>
        <taxon>Pseudomonadati</taxon>
        <taxon>Pseudomonadota</taxon>
        <taxon>Gammaproteobacteria</taxon>
        <taxon>Methylococcales</taxon>
        <taxon>Methylococcaceae</taxon>
        <taxon>Methylovulum</taxon>
    </lineage>
</organism>
<dbReference type="InterPro" id="IPR000700">
    <property type="entry name" value="PAS-assoc_C"/>
</dbReference>
<feature type="domain" description="PAS" evidence="10">
    <location>
        <begin position="246"/>
        <end position="319"/>
    </location>
</feature>
<evidence type="ECO:0000313" key="13">
    <source>
        <dbReference type="Proteomes" id="UP000197019"/>
    </source>
</evidence>
<dbReference type="InterPro" id="IPR036097">
    <property type="entry name" value="HisK_dim/P_sf"/>
</dbReference>
<feature type="domain" description="PAC" evidence="11">
    <location>
        <begin position="324"/>
        <end position="376"/>
    </location>
</feature>
<evidence type="ECO:0000256" key="2">
    <source>
        <dbReference type="ARBA" id="ARBA00012438"/>
    </source>
</evidence>
<dbReference type="InterPro" id="IPR035965">
    <property type="entry name" value="PAS-like_dom_sf"/>
</dbReference>
<dbReference type="InterPro" id="IPR005467">
    <property type="entry name" value="His_kinase_dom"/>
</dbReference>
<keyword evidence="7" id="KW-0472">Membrane</keyword>
<evidence type="ECO:0000259" key="8">
    <source>
        <dbReference type="PROSITE" id="PS50109"/>
    </source>
</evidence>
<dbReference type="PROSITE" id="PS50109">
    <property type="entry name" value="HIS_KIN"/>
    <property type="match status" value="1"/>
</dbReference>
<dbReference type="SMART" id="SM00086">
    <property type="entry name" value="PAC"/>
    <property type="match status" value="5"/>
</dbReference>
<evidence type="ECO:0000256" key="4">
    <source>
        <dbReference type="ARBA" id="ARBA00022679"/>
    </source>
</evidence>
<dbReference type="Pfam" id="PF05227">
    <property type="entry name" value="CHASE3"/>
    <property type="match status" value="1"/>
</dbReference>
<dbReference type="PROSITE" id="PS50112">
    <property type="entry name" value="PAS"/>
    <property type="match status" value="5"/>
</dbReference>
<dbReference type="InterPro" id="IPR001610">
    <property type="entry name" value="PAC"/>
</dbReference>
<dbReference type="GO" id="GO:0005886">
    <property type="term" value="C:plasma membrane"/>
    <property type="evidence" value="ECO:0007669"/>
    <property type="project" value="TreeGrafter"/>
</dbReference>
<dbReference type="Pfam" id="PF00512">
    <property type="entry name" value="HisKA"/>
    <property type="match status" value="1"/>
</dbReference>
<dbReference type="Pfam" id="PF00072">
    <property type="entry name" value="Response_reg"/>
    <property type="match status" value="1"/>
</dbReference>
<name>A0A1Z4C0P5_9GAMM</name>
<evidence type="ECO:0000259" key="11">
    <source>
        <dbReference type="PROSITE" id="PS50113"/>
    </source>
</evidence>
<dbReference type="Gene3D" id="3.30.565.10">
    <property type="entry name" value="Histidine kinase-like ATPase, C-terminal domain"/>
    <property type="match status" value="1"/>
</dbReference>
<dbReference type="InterPro" id="IPR003661">
    <property type="entry name" value="HisK_dim/P_dom"/>
</dbReference>
<dbReference type="NCBIfam" id="TIGR00229">
    <property type="entry name" value="sensory_box"/>
    <property type="match status" value="5"/>
</dbReference>
<dbReference type="SUPFAM" id="SSF55785">
    <property type="entry name" value="PYP-like sensor domain (PAS domain)"/>
    <property type="match status" value="5"/>
</dbReference>
<feature type="domain" description="PAS" evidence="10">
    <location>
        <begin position="654"/>
        <end position="718"/>
    </location>
</feature>
<dbReference type="GO" id="GO:0000155">
    <property type="term" value="F:phosphorelay sensor kinase activity"/>
    <property type="evidence" value="ECO:0007669"/>
    <property type="project" value="InterPro"/>
</dbReference>
<keyword evidence="3 6" id="KW-0597">Phosphoprotein</keyword>
<dbReference type="Gene3D" id="1.10.287.130">
    <property type="match status" value="1"/>
</dbReference>
<dbReference type="CDD" id="cd00130">
    <property type="entry name" value="PAS"/>
    <property type="match status" value="5"/>
</dbReference>
<feature type="domain" description="PAS" evidence="10">
    <location>
        <begin position="377"/>
        <end position="431"/>
    </location>
</feature>
<evidence type="ECO:0000256" key="3">
    <source>
        <dbReference type="ARBA" id="ARBA00022553"/>
    </source>
</evidence>
<dbReference type="InterPro" id="IPR000014">
    <property type="entry name" value="PAS"/>
</dbReference>
<feature type="transmembrane region" description="Helical" evidence="7">
    <location>
        <begin position="12"/>
        <end position="31"/>
    </location>
</feature>
<dbReference type="SMART" id="SM00448">
    <property type="entry name" value="REC"/>
    <property type="match status" value="1"/>
</dbReference>
<dbReference type="InterPro" id="IPR007891">
    <property type="entry name" value="CHASE3"/>
</dbReference>
<dbReference type="Pfam" id="PF00989">
    <property type="entry name" value="PAS"/>
    <property type="match status" value="3"/>
</dbReference>
<dbReference type="PANTHER" id="PTHR43047:SF72">
    <property type="entry name" value="OSMOSENSING HISTIDINE PROTEIN KINASE SLN1"/>
    <property type="match status" value="1"/>
</dbReference>
<dbReference type="InterPro" id="IPR013767">
    <property type="entry name" value="PAS_fold"/>
</dbReference>
<feature type="transmembrane region" description="Helical" evidence="7">
    <location>
        <begin position="184"/>
        <end position="207"/>
    </location>
</feature>
<feature type="domain" description="PAC" evidence="11">
    <location>
        <begin position="736"/>
        <end position="788"/>
    </location>
</feature>
<dbReference type="PANTHER" id="PTHR43047">
    <property type="entry name" value="TWO-COMPONENT HISTIDINE PROTEIN KINASE"/>
    <property type="match status" value="1"/>
</dbReference>
<keyword evidence="7" id="KW-1133">Transmembrane helix</keyword>
<dbReference type="Pfam" id="PF02518">
    <property type="entry name" value="HATPase_c"/>
    <property type="match status" value="1"/>
</dbReference>
<feature type="domain" description="Response regulatory" evidence="9">
    <location>
        <begin position="1189"/>
        <end position="1306"/>
    </location>
</feature>
<feature type="domain" description="PAC" evidence="11">
    <location>
        <begin position="867"/>
        <end position="919"/>
    </location>
</feature>
<keyword evidence="4" id="KW-0808">Transferase</keyword>
<dbReference type="InterPro" id="IPR036890">
    <property type="entry name" value="HATPase_C_sf"/>
</dbReference>
<feature type="modified residue" description="4-aspartylphosphate" evidence="6">
    <location>
        <position position="1239"/>
    </location>
</feature>
<reference evidence="12 13" key="1">
    <citation type="submission" date="2017-06" db="EMBL/GenBank/DDBJ databases">
        <title>Genome Sequencing of the methanotroph Methylovulum psychrotolerants str. HV10-M2 isolated from a high-altitude environment.</title>
        <authorList>
            <person name="Mateos-Rivera A."/>
        </authorList>
    </citation>
    <scope>NUCLEOTIDE SEQUENCE [LARGE SCALE GENOMIC DNA]</scope>
    <source>
        <strain evidence="12 13">HV10_M2</strain>
    </source>
</reference>
<evidence type="ECO:0000256" key="1">
    <source>
        <dbReference type="ARBA" id="ARBA00000085"/>
    </source>
</evidence>
<protein>
    <recommendedName>
        <fullName evidence="2">histidine kinase</fullName>
        <ecNumber evidence="2">2.7.13.3</ecNumber>
    </recommendedName>
</protein>
<dbReference type="GO" id="GO:0006355">
    <property type="term" value="P:regulation of DNA-templated transcription"/>
    <property type="evidence" value="ECO:0007669"/>
    <property type="project" value="InterPro"/>
</dbReference>
<sequence length="1319" mass="143496">MPLKTSAKALAFLAGAVLSAVLVTTLAFWVFKQTEAAAAARAHTYTVISHANGLLSELKDAETGQRGYVLTGDETFLAPYTAVRGQIGGHLQELRQLALGDNAMATQQHLATIVPLVEAKIAELAHVIELRRHADMAAAVTAVASGEGKHWMDAIRSEMGGFINSEETALMQREAEFQAAMRRLFSIIILSSLITAVSATAFAYLIYRQTQQRLKHVTHLQTQHFLKVQEGANKELAQLNAVLQSNEQKLAVTLNSIGDAVIATDTMARVTLLNPVAEKLTAWTQAAAIGRPIDEVFQIINKTTRLAATIPVMAALEHGTVQGLANHTVLIAQDGNEYDIADSCAPIRDHDRQVIGAVLVFRDVTADYAVQQALHDSNALVQTILNTVLDGIITFHAEDGGIETVNPAAERIFGYTAAELIGQNFRVLLPEWAKEQSRICLNACGDGASSRMGPQHEGIGQHKAGGLFPLEISLSEMQLDGQRYFTGILRDLTTRKQAEEELVKAGALQTAIFNSANFSSIATDAKGVIQIFNVGAERMLGYAAADVMNKITPADISDPQEVIVRAKALSVELATTIKPGFEALVFKASRGIEDIYELTYIRKDGSRFPAVVSVTALRDAQEAIIGYLLIGTDNTARKQAEAALIKAGALQSAIFNSANFSSIATDAKGVIQIFNVGAERMLGYAAADVMNKITPADISDPQEVIARAKALSTELETTITPGFEALVFKASRGIEDIYELTYIRKDGSRFPAVVSVTALRDAQEAIIGYLLIGTDNTARKQVEEEQKKLDQRLRDQQFYTRSLIEANIDAIMTTDPAGIITDVNKQMEALTDCTRDELIGAPFKNFFTNPERAEAAIHLVLNEKNVTNYELTARTRNGKETVVSYNATTFYDRDRNLQGVFAAARDVTERKLLDHALQETNIALELAKSVAEKANLAKSDFLSSMSHELRSPLNAILGFGQLIEAGKPPLTDSQKASIDQILQAGWYLLELINEILDLTLIDSGKVSLSPEPVSLAEVLGDCQLMIEPQAQKSGIRMIFPHFDSPCFVKADRTRVKQIFINLLSNAIKYNRPAGEVTVTCDINATQCVRISFRDTGQGLSEEKILQLFQPFNRLGQENGIEEGTGIGLVVSKRLVELMGGDIGVVSAVGVGSVFWVELNVTPEPHSTDGDSEPMAMAQPLSPDDTRLHTVLCVEDNSANLLLIATLLASRPDIRLLSARDGNRGVEIARHAQPDVILMDINLPGISGIMALEILSQDPLTSYIPVIALSANAMPRDIAKGLEAGFFRYLTKPIRVNEFMNTLDLALKLSKPPLRMIKVE</sequence>
<dbReference type="PROSITE" id="PS50110">
    <property type="entry name" value="RESPONSE_REGULATORY"/>
    <property type="match status" value="1"/>
</dbReference>
<dbReference type="SMART" id="SM00387">
    <property type="entry name" value="HATPase_c"/>
    <property type="match status" value="1"/>
</dbReference>
<dbReference type="InterPro" id="IPR004358">
    <property type="entry name" value="Sig_transdc_His_kin-like_C"/>
</dbReference>